<evidence type="ECO:0000313" key="1">
    <source>
        <dbReference type="EMBL" id="TGD45316.1"/>
    </source>
</evidence>
<protein>
    <submittedName>
        <fullName evidence="1">Uncharacterized protein</fullName>
    </submittedName>
</protein>
<name>A0ABY2KV35_9RHOB</name>
<accession>A0ABY2KV35</accession>
<evidence type="ECO:0000313" key="2">
    <source>
        <dbReference type="Proteomes" id="UP000297741"/>
    </source>
</evidence>
<sequence length="74" mass="7993">MPKMAPPDPFIQQLAQALEGNSMIGKISLSTHAKSNAARLQSVFQSDLDIALQSLAPMDRQRSALSPESEQPDS</sequence>
<dbReference type="EMBL" id="RPEM01000001">
    <property type="protein sequence ID" value="TGD45316.1"/>
    <property type="molecule type" value="Genomic_DNA"/>
</dbReference>
<comment type="caution">
    <text evidence="1">The sequence shown here is derived from an EMBL/GenBank/DDBJ whole genome shotgun (WGS) entry which is preliminary data.</text>
</comment>
<proteinExistence type="predicted"/>
<keyword evidence="2" id="KW-1185">Reference proteome</keyword>
<dbReference type="RefSeq" id="WP_135428696.1">
    <property type="nucleotide sequence ID" value="NZ_RPEM01000001.1"/>
</dbReference>
<reference evidence="1 2" key="1">
    <citation type="submission" date="2018-11" db="EMBL/GenBank/DDBJ databases">
        <title>Tabrizicola sp. isolated from sediment of alpine lake.</title>
        <authorList>
            <person name="Liu Z."/>
        </authorList>
    </citation>
    <scope>NUCLEOTIDE SEQUENCE [LARGE SCALE GENOMIC DNA]</scope>
    <source>
        <strain evidence="1 2">DRYC-M-16</strain>
    </source>
</reference>
<gene>
    <name evidence="1" type="ORF">EEB11_01820</name>
</gene>
<dbReference type="Proteomes" id="UP000297741">
    <property type="component" value="Unassembled WGS sequence"/>
</dbReference>
<organism evidence="1 2">
    <name type="scientific">Pseudotabrizicola sediminis</name>
    <dbReference type="NCBI Taxonomy" id="2486418"/>
    <lineage>
        <taxon>Bacteria</taxon>
        <taxon>Pseudomonadati</taxon>
        <taxon>Pseudomonadota</taxon>
        <taxon>Alphaproteobacteria</taxon>
        <taxon>Rhodobacterales</taxon>
        <taxon>Paracoccaceae</taxon>
        <taxon>Pseudotabrizicola</taxon>
    </lineage>
</organism>